<dbReference type="PANTHER" id="PTHR45436">
    <property type="entry name" value="SENSOR HISTIDINE KINASE YKOH"/>
    <property type="match status" value="1"/>
</dbReference>
<evidence type="ECO:0000256" key="8">
    <source>
        <dbReference type="ARBA" id="ARBA00022989"/>
    </source>
</evidence>
<comment type="subcellular location">
    <subcellularLocation>
        <location evidence="2">Cell membrane</location>
    </subcellularLocation>
</comment>
<dbReference type="EC" id="2.7.13.3" evidence="3"/>
<dbReference type="Proteomes" id="UP000805614">
    <property type="component" value="Unassembled WGS sequence"/>
</dbReference>
<dbReference type="SMART" id="SM00387">
    <property type="entry name" value="HATPase_c"/>
    <property type="match status" value="1"/>
</dbReference>
<keyword evidence="6" id="KW-0812">Transmembrane</keyword>
<evidence type="ECO:0000259" key="12">
    <source>
        <dbReference type="PROSITE" id="PS50885"/>
    </source>
</evidence>
<dbReference type="PANTHER" id="PTHR45436:SF5">
    <property type="entry name" value="SENSOR HISTIDINE KINASE TRCS"/>
    <property type="match status" value="1"/>
</dbReference>
<dbReference type="InterPro" id="IPR003660">
    <property type="entry name" value="HAMP_dom"/>
</dbReference>
<keyword evidence="5" id="KW-0808">Transferase</keyword>
<evidence type="ECO:0000256" key="10">
    <source>
        <dbReference type="ARBA" id="ARBA00023136"/>
    </source>
</evidence>
<name>A0ABR7LZB3_9ACTN</name>
<evidence type="ECO:0000256" key="1">
    <source>
        <dbReference type="ARBA" id="ARBA00000085"/>
    </source>
</evidence>
<dbReference type="SMART" id="SM00388">
    <property type="entry name" value="HisKA"/>
    <property type="match status" value="1"/>
</dbReference>
<dbReference type="RefSeq" id="WP_187247234.1">
    <property type="nucleotide sequence ID" value="NZ_JABVEC010000037.1"/>
</dbReference>
<organism evidence="13 14">
    <name type="scientific">Actinomadura alba</name>
    <dbReference type="NCBI Taxonomy" id="406431"/>
    <lineage>
        <taxon>Bacteria</taxon>
        <taxon>Bacillati</taxon>
        <taxon>Actinomycetota</taxon>
        <taxon>Actinomycetes</taxon>
        <taxon>Streptosporangiales</taxon>
        <taxon>Thermomonosporaceae</taxon>
        <taxon>Actinomadura</taxon>
    </lineage>
</organism>
<keyword evidence="10" id="KW-0472">Membrane</keyword>
<dbReference type="CDD" id="cd00075">
    <property type="entry name" value="HATPase"/>
    <property type="match status" value="1"/>
</dbReference>
<protein>
    <recommendedName>
        <fullName evidence="3">histidine kinase</fullName>
        <ecNumber evidence="3">2.7.13.3</ecNumber>
    </recommendedName>
</protein>
<dbReference type="SMART" id="SM00304">
    <property type="entry name" value="HAMP"/>
    <property type="match status" value="1"/>
</dbReference>
<dbReference type="EMBL" id="JABVEC010000037">
    <property type="protein sequence ID" value="MBC6470191.1"/>
    <property type="molecule type" value="Genomic_DNA"/>
</dbReference>
<gene>
    <name evidence="13" type="ORF">HKK74_32580</name>
</gene>
<dbReference type="InterPro" id="IPR003661">
    <property type="entry name" value="HisK_dim/P_dom"/>
</dbReference>
<dbReference type="PROSITE" id="PS50109">
    <property type="entry name" value="HIS_KIN"/>
    <property type="match status" value="1"/>
</dbReference>
<evidence type="ECO:0000313" key="14">
    <source>
        <dbReference type="Proteomes" id="UP000805614"/>
    </source>
</evidence>
<evidence type="ECO:0000313" key="13">
    <source>
        <dbReference type="EMBL" id="MBC6470191.1"/>
    </source>
</evidence>
<evidence type="ECO:0000256" key="2">
    <source>
        <dbReference type="ARBA" id="ARBA00004236"/>
    </source>
</evidence>
<evidence type="ECO:0000256" key="7">
    <source>
        <dbReference type="ARBA" id="ARBA00022777"/>
    </source>
</evidence>
<dbReference type="InterPro" id="IPR005467">
    <property type="entry name" value="His_kinase_dom"/>
</dbReference>
<dbReference type="CDD" id="cd00082">
    <property type="entry name" value="HisKA"/>
    <property type="match status" value="1"/>
</dbReference>
<dbReference type="SUPFAM" id="SSF55874">
    <property type="entry name" value="ATPase domain of HSP90 chaperone/DNA topoisomerase II/histidine kinase"/>
    <property type="match status" value="1"/>
</dbReference>
<dbReference type="InterPro" id="IPR003594">
    <property type="entry name" value="HATPase_dom"/>
</dbReference>
<evidence type="ECO:0000256" key="5">
    <source>
        <dbReference type="ARBA" id="ARBA00022679"/>
    </source>
</evidence>
<dbReference type="Gene3D" id="3.30.565.10">
    <property type="entry name" value="Histidine kinase-like ATPase, C-terminal domain"/>
    <property type="match status" value="1"/>
</dbReference>
<proteinExistence type="predicted"/>
<evidence type="ECO:0000256" key="3">
    <source>
        <dbReference type="ARBA" id="ARBA00012438"/>
    </source>
</evidence>
<feature type="domain" description="HAMP" evidence="12">
    <location>
        <begin position="188"/>
        <end position="241"/>
    </location>
</feature>
<dbReference type="GO" id="GO:0016301">
    <property type="term" value="F:kinase activity"/>
    <property type="evidence" value="ECO:0007669"/>
    <property type="project" value="UniProtKB-KW"/>
</dbReference>
<dbReference type="InterPro" id="IPR004358">
    <property type="entry name" value="Sig_transdc_His_kin-like_C"/>
</dbReference>
<comment type="caution">
    <text evidence="13">The sequence shown here is derived from an EMBL/GenBank/DDBJ whole genome shotgun (WGS) entry which is preliminary data.</text>
</comment>
<dbReference type="InterPro" id="IPR050428">
    <property type="entry name" value="TCS_sensor_his_kinase"/>
</dbReference>
<evidence type="ECO:0000256" key="9">
    <source>
        <dbReference type="ARBA" id="ARBA00023012"/>
    </source>
</evidence>
<keyword evidence="7 13" id="KW-0418">Kinase</keyword>
<dbReference type="SUPFAM" id="SSF47384">
    <property type="entry name" value="Homodimeric domain of signal transducing histidine kinase"/>
    <property type="match status" value="1"/>
</dbReference>
<dbReference type="InterPro" id="IPR036097">
    <property type="entry name" value="HisK_dim/P_sf"/>
</dbReference>
<dbReference type="Pfam" id="PF00512">
    <property type="entry name" value="HisKA"/>
    <property type="match status" value="1"/>
</dbReference>
<feature type="domain" description="Histidine kinase" evidence="11">
    <location>
        <begin position="249"/>
        <end position="458"/>
    </location>
</feature>
<dbReference type="Pfam" id="PF02518">
    <property type="entry name" value="HATPase_c"/>
    <property type="match status" value="1"/>
</dbReference>
<keyword evidence="9" id="KW-0902">Two-component regulatory system</keyword>
<accession>A0ABR7LZB3</accession>
<evidence type="ECO:0000259" key="11">
    <source>
        <dbReference type="PROSITE" id="PS50109"/>
    </source>
</evidence>
<dbReference type="PRINTS" id="PR00344">
    <property type="entry name" value="BCTRLSENSOR"/>
</dbReference>
<dbReference type="InterPro" id="IPR036890">
    <property type="entry name" value="HATPase_C_sf"/>
</dbReference>
<reference evidence="13 14" key="1">
    <citation type="submission" date="2020-06" db="EMBL/GenBank/DDBJ databases">
        <title>Actinomadura xiongansis sp. nov., isolated from soil of Baiyangdian.</title>
        <authorList>
            <person name="Zhang X."/>
        </authorList>
    </citation>
    <scope>NUCLEOTIDE SEQUENCE [LARGE SCALE GENOMIC DNA]</scope>
    <source>
        <strain evidence="13 14">HBUM206468</strain>
    </source>
</reference>
<evidence type="ECO:0000256" key="6">
    <source>
        <dbReference type="ARBA" id="ARBA00022692"/>
    </source>
</evidence>
<evidence type="ECO:0000256" key="4">
    <source>
        <dbReference type="ARBA" id="ARBA00022553"/>
    </source>
</evidence>
<dbReference type="Gene3D" id="1.10.287.130">
    <property type="match status" value="1"/>
</dbReference>
<keyword evidence="14" id="KW-1185">Reference proteome</keyword>
<sequence>MGCRRGLLLPHSLRARTTLAVGTLSLIFLSAIGTSIDFLISDRAHARVVQEAQRVATNWLGSFRPGVTPRPDPKTRIDLLQLVDSHGRVVAASAAATGRPALSGVRPPIDDRIDDDTVCSPQGGCVILAAVRTPPLETRELWRGEPHFVYAGTAEPALLATHRLQLLTGAGVLLGAALTAWGNWWVSGRSLRPVTAIRETMAAISVSDLSLRVPKPPGCTEYALLAATANETLARLEESAERQRRFASTTSHELRTPLTGLRARLEEAVLYPRDVDPHETIHEALAVTDRLETIVDDLLVLARLRAGVPAAQGPLDLGALVTAEVAEAAARADGVPVDVRAGRDVNVRGNRIQLIRILDNLLANARRHAETSVEVTAERAGDQAVVTVTDDGDGIAPQDRERVFERFTRLDGGRRRDPKGSGLGLAISRDIAQNHHGTLLIEDSPRGARFVLRLPLMDTPAHPPAHGVRAEVRGFAGDGTPLWKT</sequence>
<comment type="catalytic activity">
    <reaction evidence="1">
        <text>ATP + protein L-histidine = ADP + protein N-phospho-L-histidine.</text>
        <dbReference type="EC" id="2.7.13.3"/>
    </reaction>
</comment>
<keyword evidence="4" id="KW-0597">Phosphoprotein</keyword>
<keyword evidence="8" id="KW-1133">Transmembrane helix</keyword>
<dbReference type="PROSITE" id="PS50885">
    <property type="entry name" value="HAMP"/>
    <property type="match status" value="1"/>
</dbReference>